<dbReference type="InterPro" id="IPR036249">
    <property type="entry name" value="Thioredoxin-like_sf"/>
</dbReference>
<dbReference type="EMBL" id="BMMH01000008">
    <property type="protein sequence ID" value="GGL20905.1"/>
    <property type="molecule type" value="Genomic_DNA"/>
</dbReference>
<dbReference type="SUPFAM" id="SSF52833">
    <property type="entry name" value="Thioredoxin-like"/>
    <property type="match status" value="1"/>
</dbReference>
<comment type="caution">
    <text evidence="2">The sequence shown here is derived from an EMBL/GenBank/DDBJ whole genome shotgun (WGS) entry which is preliminary data.</text>
</comment>
<keyword evidence="3" id="KW-1185">Reference proteome</keyword>
<gene>
    <name evidence="2" type="ORF">GCM10011588_39680</name>
</gene>
<dbReference type="AlphaFoldDB" id="A0A917RR62"/>
<accession>A0A917RR62</accession>
<organism evidence="2 3">
    <name type="scientific">Nocardia jinanensis</name>
    <dbReference type="NCBI Taxonomy" id="382504"/>
    <lineage>
        <taxon>Bacteria</taxon>
        <taxon>Bacillati</taxon>
        <taxon>Actinomycetota</taxon>
        <taxon>Actinomycetes</taxon>
        <taxon>Mycobacteriales</taxon>
        <taxon>Nocardiaceae</taxon>
        <taxon>Nocardia</taxon>
    </lineage>
</organism>
<dbReference type="Pfam" id="PF13462">
    <property type="entry name" value="Thioredoxin_4"/>
    <property type="match status" value="1"/>
</dbReference>
<dbReference type="Proteomes" id="UP000638263">
    <property type="component" value="Unassembled WGS sequence"/>
</dbReference>
<protein>
    <recommendedName>
        <fullName evidence="1">Thioredoxin-like fold domain-containing protein</fullName>
    </recommendedName>
</protein>
<dbReference type="RefSeq" id="WP_062998143.1">
    <property type="nucleotide sequence ID" value="NZ_BMMH01000008.1"/>
</dbReference>
<reference evidence="2" key="2">
    <citation type="submission" date="2020-09" db="EMBL/GenBank/DDBJ databases">
        <authorList>
            <person name="Sun Q."/>
            <person name="Zhou Y."/>
        </authorList>
    </citation>
    <scope>NUCLEOTIDE SEQUENCE</scope>
    <source>
        <strain evidence="2">CGMCC 4.3508</strain>
    </source>
</reference>
<dbReference type="InterPro" id="IPR012336">
    <property type="entry name" value="Thioredoxin-like_fold"/>
</dbReference>
<evidence type="ECO:0000259" key="1">
    <source>
        <dbReference type="Pfam" id="PF13462"/>
    </source>
</evidence>
<evidence type="ECO:0000313" key="3">
    <source>
        <dbReference type="Proteomes" id="UP000638263"/>
    </source>
</evidence>
<proteinExistence type="predicted"/>
<reference evidence="2" key="1">
    <citation type="journal article" date="2014" name="Int. J. Syst. Evol. Microbiol.">
        <title>Complete genome sequence of Corynebacterium casei LMG S-19264T (=DSM 44701T), isolated from a smear-ripened cheese.</title>
        <authorList>
            <consortium name="US DOE Joint Genome Institute (JGI-PGF)"/>
            <person name="Walter F."/>
            <person name="Albersmeier A."/>
            <person name="Kalinowski J."/>
            <person name="Ruckert C."/>
        </authorList>
    </citation>
    <scope>NUCLEOTIDE SEQUENCE</scope>
    <source>
        <strain evidence="2">CGMCC 4.3508</strain>
    </source>
</reference>
<feature type="domain" description="Thioredoxin-like fold" evidence="1">
    <location>
        <begin position="2"/>
        <end position="165"/>
    </location>
</feature>
<dbReference type="Gene3D" id="3.40.30.10">
    <property type="entry name" value="Glutaredoxin"/>
    <property type="match status" value="1"/>
</dbReference>
<sequence>MVTVRVVMDLQCPACKAFETANGKVLENAVRDGTAAVEYSVITFLDRASTTEYSSRAGNAAFCVANSGVDDYQAWLSDMFAEQPEEGGDGLPDSALIDIAESAGYTDSAVAQCITDRRYDTYLRTKTDEVLNSGVNSTPTVTVDGEQITDADTLMSPNGLAAVIDAAR</sequence>
<name>A0A917RR62_9NOCA</name>
<evidence type="ECO:0000313" key="2">
    <source>
        <dbReference type="EMBL" id="GGL20905.1"/>
    </source>
</evidence>